<feature type="compositionally biased region" description="Polar residues" evidence="2">
    <location>
        <begin position="179"/>
        <end position="188"/>
    </location>
</feature>
<gene>
    <name evidence="3" type="ORF">ACO22_05066</name>
</gene>
<dbReference type="EMBL" id="LZYO01000214">
    <property type="protein sequence ID" value="ODH25763.1"/>
    <property type="molecule type" value="Genomic_DNA"/>
</dbReference>
<feature type="region of interest" description="Disordered" evidence="2">
    <location>
        <begin position="30"/>
        <end position="68"/>
    </location>
</feature>
<feature type="region of interest" description="Disordered" evidence="2">
    <location>
        <begin position="179"/>
        <end position="206"/>
    </location>
</feature>
<feature type="coiled-coil region" evidence="1">
    <location>
        <begin position="309"/>
        <end position="343"/>
    </location>
</feature>
<proteinExistence type="predicted"/>
<feature type="region of interest" description="Disordered" evidence="2">
    <location>
        <begin position="111"/>
        <end position="165"/>
    </location>
</feature>
<organism evidence="3 4">
    <name type="scientific">Paracoccidioides brasiliensis</name>
    <dbReference type="NCBI Taxonomy" id="121759"/>
    <lineage>
        <taxon>Eukaryota</taxon>
        <taxon>Fungi</taxon>
        <taxon>Dikarya</taxon>
        <taxon>Ascomycota</taxon>
        <taxon>Pezizomycotina</taxon>
        <taxon>Eurotiomycetes</taxon>
        <taxon>Eurotiomycetidae</taxon>
        <taxon>Onygenales</taxon>
        <taxon>Ajellomycetaceae</taxon>
        <taxon>Paracoccidioides</taxon>
    </lineage>
</organism>
<dbReference type="VEuPathDB" id="FungiDB:PADG_05771"/>
<protein>
    <submittedName>
        <fullName evidence="3">Uncharacterized protein</fullName>
    </submittedName>
</protein>
<evidence type="ECO:0000313" key="4">
    <source>
        <dbReference type="Proteomes" id="UP000242814"/>
    </source>
</evidence>
<evidence type="ECO:0000256" key="2">
    <source>
        <dbReference type="SAM" id="MobiDB-lite"/>
    </source>
</evidence>
<dbReference type="Proteomes" id="UP000242814">
    <property type="component" value="Unassembled WGS sequence"/>
</dbReference>
<dbReference type="AlphaFoldDB" id="A0A1D2JB98"/>
<comment type="caution">
    <text evidence="3">The sequence shown here is derived from an EMBL/GenBank/DDBJ whole genome shotgun (WGS) entry which is preliminary data.</text>
</comment>
<reference evidence="3 4" key="1">
    <citation type="submission" date="2016-06" db="EMBL/GenBank/DDBJ databases">
        <authorList>
            <person name="Kjaerup R.B."/>
            <person name="Dalgaard T.S."/>
            <person name="Juul-Madsen H.R."/>
        </authorList>
    </citation>
    <scope>NUCLEOTIDE SEQUENCE [LARGE SCALE GENOMIC DNA]</scope>
    <source>
        <strain evidence="3 4">Pb300</strain>
    </source>
</reference>
<name>A0A1D2JB98_PARBR</name>
<evidence type="ECO:0000313" key="3">
    <source>
        <dbReference type="EMBL" id="ODH25763.1"/>
    </source>
</evidence>
<sequence>MALTQSMSPLTRQPFGVIDSSRMRFLQSMKNQQNAAPSTSLKRRLDTSDLSNTETINPSSLSFGPLGSKRARNHLVQDVSKPPKFTIASPRTTSTTNTKCLQTPVSKIKLATLPNSAPLRAPAGRSPKSKSKSKSVKAFSRRSITSSSPTYTRIDPPTLFAKPHAPRAPFSIADALHGTRNTASQTTKAAGPSNVNTNNNSNAIDKPCPKDWDFEIYVDTEQDEMANLMQHSACVLDISDDEDKPRSKDERGKENIPPAEMIGEALTTEMGSGRNSRSRTLIMTDELQGQTQAQPRAVLGELDVALFISEEDVRESERMEKELEREQELKNENENENINLDTAYIAAEHSPLSEHSIEQSQVSNHHHYQHEPQQHQHQRSNSQLASHAAISSLIFGTADGVDASSAFKAERPTNVKIEIWESESVAGEAEV</sequence>
<keyword evidence="1" id="KW-0175">Coiled coil</keyword>
<feature type="compositionally biased region" description="Polar residues" evidence="2">
    <location>
        <begin position="30"/>
        <end position="40"/>
    </location>
</feature>
<feature type="region of interest" description="Disordered" evidence="2">
    <location>
        <begin position="351"/>
        <end position="385"/>
    </location>
</feature>
<accession>A0A1D2JB98</accession>
<feature type="compositionally biased region" description="Polar residues" evidence="2">
    <location>
        <begin position="48"/>
        <end position="62"/>
    </location>
</feature>
<evidence type="ECO:0000256" key="1">
    <source>
        <dbReference type="SAM" id="Coils"/>
    </source>
</evidence>
<feature type="compositionally biased region" description="Low complexity" evidence="2">
    <location>
        <begin position="193"/>
        <end position="202"/>
    </location>
</feature>
<dbReference type="VEuPathDB" id="FungiDB:PABG_05453"/>